<dbReference type="EMBL" id="SEHH01000040">
    <property type="protein sequence ID" value="TBX47100.1"/>
    <property type="molecule type" value="Genomic_DNA"/>
</dbReference>
<feature type="transmembrane region" description="Helical" evidence="1">
    <location>
        <begin position="12"/>
        <end position="32"/>
    </location>
</feature>
<dbReference type="AlphaFoldDB" id="A0A4Q9Y2A2"/>
<evidence type="ECO:0000313" key="3">
    <source>
        <dbReference type="Proteomes" id="UP000292648"/>
    </source>
</evidence>
<protein>
    <submittedName>
        <fullName evidence="2">Uncharacterized protein</fullName>
    </submittedName>
</protein>
<comment type="caution">
    <text evidence="2">The sequence shown here is derived from an EMBL/GenBank/DDBJ whole genome shotgun (WGS) entry which is preliminary data.</text>
</comment>
<accession>A0A4Q9Y2A2</accession>
<sequence>MVKTKKAASRKIVFSLLFFYLAIIVYILFSFLQTTLFSMIVPNSIFSLAKYLSLGLFILSIVSAKYTKTSRKRLSEKYLKKLFAF</sequence>
<gene>
    <name evidence="2" type="ORF">EUZ87_05255</name>
</gene>
<evidence type="ECO:0000256" key="1">
    <source>
        <dbReference type="SAM" id="Phobius"/>
    </source>
</evidence>
<name>A0A4Q9Y2A2_9LACO</name>
<dbReference type="Proteomes" id="UP000292648">
    <property type="component" value="Unassembled WGS sequence"/>
</dbReference>
<feature type="transmembrane region" description="Helical" evidence="1">
    <location>
        <begin position="44"/>
        <end position="64"/>
    </location>
</feature>
<evidence type="ECO:0000313" key="2">
    <source>
        <dbReference type="EMBL" id="TBX47100.1"/>
    </source>
</evidence>
<organism evidence="2 3">
    <name type="scientific">Lactiplantibacillus paraplantarum</name>
    <dbReference type="NCBI Taxonomy" id="60520"/>
    <lineage>
        <taxon>Bacteria</taxon>
        <taxon>Bacillati</taxon>
        <taxon>Bacillota</taxon>
        <taxon>Bacilli</taxon>
        <taxon>Lactobacillales</taxon>
        <taxon>Lactobacillaceae</taxon>
        <taxon>Lactiplantibacillus</taxon>
    </lineage>
</organism>
<keyword evidence="1" id="KW-1133">Transmembrane helix</keyword>
<reference evidence="2 3" key="1">
    <citation type="submission" date="2019-01" db="EMBL/GenBank/DDBJ databases">
        <title>Draft genome sequence of Lactobacillus paraplantarum OSY-TC318, a Producer of the novel lantibiotic Paraplantaracin TC318.</title>
        <authorList>
            <person name="Hussein W.E."/>
            <person name="Huang E."/>
            <person name="Yousef A.E."/>
        </authorList>
    </citation>
    <scope>NUCLEOTIDE SEQUENCE [LARGE SCALE GENOMIC DNA]</scope>
    <source>
        <strain evidence="2 3">OSY-TC318</strain>
    </source>
</reference>
<proteinExistence type="predicted"/>
<keyword evidence="1" id="KW-0472">Membrane</keyword>
<keyword evidence="1" id="KW-0812">Transmembrane</keyword>